<name>A0A7J7DNG3_TRIWF</name>
<dbReference type="InParanoid" id="A0A7J7DNG3"/>
<feature type="compositionally biased region" description="Basic and acidic residues" evidence="1">
    <location>
        <begin position="22"/>
        <end position="33"/>
    </location>
</feature>
<evidence type="ECO:0000256" key="1">
    <source>
        <dbReference type="SAM" id="MobiDB-lite"/>
    </source>
</evidence>
<dbReference type="EMBL" id="JAAARO010000005">
    <property type="protein sequence ID" value="KAF5747888.1"/>
    <property type="molecule type" value="Genomic_DNA"/>
</dbReference>
<evidence type="ECO:0000313" key="3">
    <source>
        <dbReference type="Proteomes" id="UP000593562"/>
    </source>
</evidence>
<feature type="compositionally biased region" description="Polar residues" evidence="1">
    <location>
        <begin position="54"/>
        <end position="66"/>
    </location>
</feature>
<dbReference type="Proteomes" id="UP000593562">
    <property type="component" value="Unassembled WGS sequence"/>
</dbReference>
<reference evidence="2 3" key="1">
    <citation type="journal article" date="2020" name="Nat. Commun.">
        <title>Genome of Tripterygium wilfordii and identification of cytochrome P450 involved in triptolide biosynthesis.</title>
        <authorList>
            <person name="Tu L."/>
            <person name="Su P."/>
            <person name="Zhang Z."/>
            <person name="Gao L."/>
            <person name="Wang J."/>
            <person name="Hu T."/>
            <person name="Zhou J."/>
            <person name="Zhang Y."/>
            <person name="Zhao Y."/>
            <person name="Liu Y."/>
            <person name="Song Y."/>
            <person name="Tong Y."/>
            <person name="Lu Y."/>
            <person name="Yang J."/>
            <person name="Xu C."/>
            <person name="Jia M."/>
            <person name="Peters R.J."/>
            <person name="Huang L."/>
            <person name="Gao W."/>
        </authorList>
    </citation>
    <scope>NUCLEOTIDE SEQUENCE [LARGE SCALE GENOMIC DNA]</scope>
    <source>
        <strain evidence="3">cv. XIE 37</strain>
        <tissue evidence="2">Leaf</tissue>
    </source>
</reference>
<feature type="region of interest" description="Disordered" evidence="1">
    <location>
        <begin position="1"/>
        <end position="39"/>
    </location>
</feature>
<accession>A0A7J7DNG3</accession>
<sequence length="233" mass="26175">MSLSVLRYTSFKTTSNGVNNENRTESQLRETKADQTTQLGDRLVKQARFTKQYNSLGDSASKTGQNRPPRINSLWGRIVKKNRDRLVSTGGRDPNPRSLPDRRSARPFPRLGLISTGLHLLRWLRLSFHLSSRAAGDVFCSRTHRLPVRQRIHQDIRAASPSGDLRVTRDVRLARLAVQSLAIGRRDIGEVCYDQDKNDAVKLRDRLDISVLLKPTAGSPISPVRTGPGYDPN</sequence>
<comment type="caution">
    <text evidence="2">The sequence shown here is derived from an EMBL/GenBank/DDBJ whole genome shotgun (WGS) entry which is preliminary data.</text>
</comment>
<protein>
    <submittedName>
        <fullName evidence="2">Uncharacterized protein</fullName>
    </submittedName>
</protein>
<keyword evidence="3" id="KW-1185">Reference proteome</keyword>
<dbReference type="AlphaFoldDB" id="A0A7J7DNG3"/>
<gene>
    <name evidence="2" type="ORF">HS088_TW05G00618</name>
</gene>
<feature type="region of interest" description="Disordered" evidence="1">
    <location>
        <begin position="54"/>
        <end position="105"/>
    </location>
</feature>
<feature type="compositionally biased region" description="Polar residues" evidence="1">
    <location>
        <begin position="10"/>
        <end position="21"/>
    </location>
</feature>
<evidence type="ECO:0000313" key="2">
    <source>
        <dbReference type="EMBL" id="KAF5747888.1"/>
    </source>
</evidence>
<proteinExistence type="predicted"/>
<organism evidence="2 3">
    <name type="scientific">Tripterygium wilfordii</name>
    <name type="common">Thunder God vine</name>
    <dbReference type="NCBI Taxonomy" id="458696"/>
    <lineage>
        <taxon>Eukaryota</taxon>
        <taxon>Viridiplantae</taxon>
        <taxon>Streptophyta</taxon>
        <taxon>Embryophyta</taxon>
        <taxon>Tracheophyta</taxon>
        <taxon>Spermatophyta</taxon>
        <taxon>Magnoliopsida</taxon>
        <taxon>eudicotyledons</taxon>
        <taxon>Gunneridae</taxon>
        <taxon>Pentapetalae</taxon>
        <taxon>rosids</taxon>
        <taxon>fabids</taxon>
        <taxon>Celastrales</taxon>
        <taxon>Celastraceae</taxon>
        <taxon>Tripterygium</taxon>
    </lineage>
</organism>